<feature type="domain" description="MADF" evidence="2">
    <location>
        <begin position="60"/>
        <end position="94"/>
    </location>
</feature>
<dbReference type="OrthoDB" id="8190343at2759"/>
<feature type="region of interest" description="Disordered" evidence="1">
    <location>
        <begin position="1"/>
        <end position="29"/>
    </location>
</feature>
<keyword evidence="4" id="KW-1185">Reference proteome</keyword>
<dbReference type="Proteomes" id="UP001152888">
    <property type="component" value="Unassembled WGS sequence"/>
</dbReference>
<evidence type="ECO:0000259" key="2">
    <source>
        <dbReference type="Pfam" id="PF10545"/>
    </source>
</evidence>
<feature type="compositionally biased region" description="Low complexity" evidence="1">
    <location>
        <begin position="13"/>
        <end position="29"/>
    </location>
</feature>
<evidence type="ECO:0000256" key="1">
    <source>
        <dbReference type="SAM" id="MobiDB-lite"/>
    </source>
</evidence>
<dbReference type="EMBL" id="CAKOFQ010006681">
    <property type="protein sequence ID" value="CAH1959205.1"/>
    <property type="molecule type" value="Genomic_DNA"/>
</dbReference>
<sequence length="98" mass="11533">MSKRRCRDRTIQSTSTSFSRPSSSQSFYSQSSYPEHLQQKLINRQATSRKWSTDDINTFLSVYEEHPCLWNYKVLSFKDRIQRDAALKKIVEVISHTA</sequence>
<protein>
    <recommendedName>
        <fullName evidence="2">MADF domain-containing protein</fullName>
    </recommendedName>
</protein>
<comment type="caution">
    <text evidence="3">The sequence shown here is derived from an EMBL/GenBank/DDBJ whole genome shotgun (WGS) entry which is preliminary data.</text>
</comment>
<dbReference type="InterPro" id="IPR006578">
    <property type="entry name" value="MADF-dom"/>
</dbReference>
<reference evidence="3" key="1">
    <citation type="submission" date="2022-03" db="EMBL/GenBank/DDBJ databases">
        <authorList>
            <person name="Sayadi A."/>
        </authorList>
    </citation>
    <scope>NUCLEOTIDE SEQUENCE</scope>
</reference>
<proteinExistence type="predicted"/>
<organism evidence="3 4">
    <name type="scientific">Acanthoscelides obtectus</name>
    <name type="common">Bean weevil</name>
    <name type="synonym">Bruchus obtectus</name>
    <dbReference type="NCBI Taxonomy" id="200917"/>
    <lineage>
        <taxon>Eukaryota</taxon>
        <taxon>Metazoa</taxon>
        <taxon>Ecdysozoa</taxon>
        <taxon>Arthropoda</taxon>
        <taxon>Hexapoda</taxon>
        <taxon>Insecta</taxon>
        <taxon>Pterygota</taxon>
        <taxon>Neoptera</taxon>
        <taxon>Endopterygota</taxon>
        <taxon>Coleoptera</taxon>
        <taxon>Polyphaga</taxon>
        <taxon>Cucujiformia</taxon>
        <taxon>Chrysomeloidea</taxon>
        <taxon>Chrysomelidae</taxon>
        <taxon>Bruchinae</taxon>
        <taxon>Bruchini</taxon>
        <taxon>Acanthoscelides</taxon>
    </lineage>
</organism>
<gene>
    <name evidence="3" type="ORF">ACAOBT_LOCUS3064</name>
</gene>
<evidence type="ECO:0000313" key="4">
    <source>
        <dbReference type="Proteomes" id="UP001152888"/>
    </source>
</evidence>
<dbReference type="AlphaFoldDB" id="A0A9P0JQF3"/>
<name>A0A9P0JQF3_ACAOB</name>
<evidence type="ECO:0000313" key="3">
    <source>
        <dbReference type="EMBL" id="CAH1959205.1"/>
    </source>
</evidence>
<dbReference type="Pfam" id="PF10545">
    <property type="entry name" value="MADF_DNA_bdg"/>
    <property type="match status" value="1"/>
</dbReference>
<accession>A0A9P0JQF3</accession>